<accession>A0ABD3B9V3</accession>
<protein>
    <submittedName>
        <fullName evidence="2">Uncharacterized protein</fullName>
    </submittedName>
</protein>
<comment type="caution">
    <text evidence="2">The sequence shown here is derived from an EMBL/GenBank/DDBJ whole genome shotgun (WGS) entry which is preliminary data.</text>
</comment>
<feature type="compositionally biased region" description="Low complexity" evidence="1">
    <location>
        <begin position="156"/>
        <end position="167"/>
    </location>
</feature>
<dbReference type="EMBL" id="JAVIJP010000107">
    <property type="protein sequence ID" value="KAL3613886.1"/>
    <property type="molecule type" value="Genomic_DNA"/>
</dbReference>
<evidence type="ECO:0000313" key="3">
    <source>
        <dbReference type="Proteomes" id="UP001632038"/>
    </source>
</evidence>
<feature type="compositionally biased region" description="Low complexity" evidence="1">
    <location>
        <begin position="179"/>
        <end position="197"/>
    </location>
</feature>
<dbReference type="AlphaFoldDB" id="A0ABD3B9V3"/>
<evidence type="ECO:0000313" key="2">
    <source>
        <dbReference type="EMBL" id="KAL3613886.1"/>
    </source>
</evidence>
<feature type="region of interest" description="Disordered" evidence="1">
    <location>
        <begin position="1"/>
        <end position="22"/>
    </location>
</feature>
<keyword evidence="3" id="KW-1185">Reference proteome</keyword>
<proteinExistence type="predicted"/>
<sequence>MSFQSPTKEMSASNLKSEKDDDKAFGSVLDGVGIGSLSLTKPDHSPNNSEELVSDVDEELPDFKSIFGKEIPLDRLPVLDFGDSDDGPCLICDGPHEEFYCGYQYHCPLDLKVGVDYKIICICGSDVIDGRCEDGCVCSYGQVMEKGQPSGNYGQPTSAYPPTSTYPQGNPTNQPPPYSAGNYSAPPPAGGAYPPRY</sequence>
<organism evidence="2 3">
    <name type="scientific">Castilleja foliolosa</name>
    <dbReference type="NCBI Taxonomy" id="1961234"/>
    <lineage>
        <taxon>Eukaryota</taxon>
        <taxon>Viridiplantae</taxon>
        <taxon>Streptophyta</taxon>
        <taxon>Embryophyta</taxon>
        <taxon>Tracheophyta</taxon>
        <taxon>Spermatophyta</taxon>
        <taxon>Magnoliopsida</taxon>
        <taxon>eudicotyledons</taxon>
        <taxon>Gunneridae</taxon>
        <taxon>Pentapetalae</taxon>
        <taxon>asterids</taxon>
        <taxon>lamiids</taxon>
        <taxon>Lamiales</taxon>
        <taxon>Orobanchaceae</taxon>
        <taxon>Pedicularideae</taxon>
        <taxon>Castillejinae</taxon>
        <taxon>Castilleja</taxon>
    </lineage>
</organism>
<dbReference type="Proteomes" id="UP001632038">
    <property type="component" value="Unassembled WGS sequence"/>
</dbReference>
<feature type="compositionally biased region" description="Polar residues" evidence="1">
    <location>
        <begin position="1"/>
        <end position="15"/>
    </location>
</feature>
<name>A0ABD3B9V3_9LAMI</name>
<feature type="region of interest" description="Disordered" evidence="1">
    <location>
        <begin position="148"/>
        <end position="197"/>
    </location>
</feature>
<reference evidence="3" key="1">
    <citation type="journal article" date="2024" name="IScience">
        <title>Strigolactones Initiate the Formation of Haustorium-like Structures in Castilleja.</title>
        <authorList>
            <person name="Buerger M."/>
            <person name="Peterson D."/>
            <person name="Chory J."/>
        </authorList>
    </citation>
    <scope>NUCLEOTIDE SEQUENCE [LARGE SCALE GENOMIC DNA]</scope>
</reference>
<gene>
    <name evidence="2" type="ORF">CASFOL_041960</name>
</gene>
<evidence type="ECO:0000256" key="1">
    <source>
        <dbReference type="SAM" id="MobiDB-lite"/>
    </source>
</evidence>